<dbReference type="AlphaFoldDB" id="A0A2A2TKL3"/>
<protein>
    <recommendedName>
        <fullName evidence="1">DUF3616 domain-containing protein</fullName>
    </recommendedName>
</protein>
<proteinExistence type="predicted"/>
<gene>
    <name evidence="2" type="ORF">CK510_09670</name>
</gene>
<comment type="caution">
    <text evidence="2">The sequence shown here is derived from an EMBL/GenBank/DDBJ whole genome shotgun (WGS) entry which is preliminary data.</text>
</comment>
<dbReference type="InterPro" id="IPR022060">
    <property type="entry name" value="DUF3616"/>
</dbReference>
<dbReference type="Pfam" id="PF12275">
    <property type="entry name" value="DUF3616"/>
    <property type="match status" value="1"/>
</dbReference>
<keyword evidence="3" id="KW-1185">Reference proteome</keyword>
<dbReference type="RefSeq" id="WP_095721503.1">
    <property type="nucleotide sequence ID" value="NZ_NTFS01000080.1"/>
</dbReference>
<dbReference type="OrthoDB" id="423529at2"/>
<dbReference type="Proteomes" id="UP000218238">
    <property type="component" value="Unassembled WGS sequence"/>
</dbReference>
<accession>A0A2A2TKL3</accession>
<dbReference type="EMBL" id="NTFS01000080">
    <property type="protein sequence ID" value="PAX57042.1"/>
    <property type="molecule type" value="Genomic_DNA"/>
</dbReference>
<evidence type="ECO:0000259" key="1">
    <source>
        <dbReference type="Pfam" id="PF12275"/>
    </source>
</evidence>
<organism evidence="2 3">
    <name type="scientific">Brunnivagina elsteri CCALA 953</name>
    <dbReference type="NCBI Taxonomy" id="987040"/>
    <lineage>
        <taxon>Bacteria</taxon>
        <taxon>Bacillati</taxon>
        <taxon>Cyanobacteriota</taxon>
        <taxon>Cyanophyceae</taxon>
        <taxon>Nostocales</taxon>
        <taxon>Calotrichaceae</taxon>
        <taxon>Brunnivagina</taxon>
    </lineage>
</organism>
<sequence length="359" mass="39882">MYDSNSIQQVLLKFSNSFKEHREDISAVLLSPEKHLWLGSDETSTIERLNLIDAKNFAEHKQYQVMDFISLPAPSSDEIDIEGLAYDDYYLWFVGSHSYKRKNPKMEKSDTKNVQRLATIITEPNRYILGRIPLINGELVASSPYPKDSTRQLSAAKLEVTPMGNLLMEALADDIHLGTFIKAMIPGKDNGFDVEGMEVQGNRVFLGLRGPVLRGWAVILEIELVESSPGLLKLSPTGENGKGYKKHFIFLNGLGIRDLCCDGRDLLILAGPTMDLDGPVQVYRLKEGFNLQADILHKPELVLEIPYGNRDDRAEGITLFGDVLGKASLLVVYDSPSKTKRVVGDADILADVFAIADGK</sequence>
<evidence type="ECO:0000313" key="2">
    <source>
        <dbReference type="EMBL" id="PAX57042.1"/>
    </source>
</evidence>
<evidence type="ECO:0000313" key="3">
    <source>
        <dbReference type="Proteomes" id="UP000218238"/>
    </source>
</evidence>
<feature type="domain" description="DUF3616" evidence="1">
    <location>
        <begin position="24"/>
        <end position="351"/>
    </location>
</feature>
<name>A0A2A2TKL3_9CYAN</name>
<reference evidence="2 3" key="1">
    <citation type="submission" date="2017-08" db="EMBL/GenBank/DDBJ databases">
        <title>Draft genome sequence of filamentous cyanobacterium Calothrix elsteri CCALA 953.</title>
        <authorList>
            <person name="Gagunashvili A.N."/>
            <person name="Elster J."/>
            <person name="Andresson O.S."/>
        </authorList>
    </citation>
    <scope>NUCLEOTIDE SEQUENCE [LARGE SCALE GENOMIC DNA]</scope>
    <source>
        <strain evidence="2 3">CCALA 953</strain>
    </source>
</reference>